<dbReference type="SUPFAM" id="SSF48726">
    <property type="entry name" value="Immunoglobulin"/>
    <property type="match status" value="1"/>
</dbReference>
<accession>A0A8B8DCK1</accession>
<evidence type="ECO:0000259" key="1">
    <source>
        <dbReference type="PROSITE" id="PS50835"/>
    </source>
</evidence>
<dbReference type="InterPro" id="IPR036179">
    <property type="entry name" value="Ig-like_dom_sf"/>
</dbReference>
<name>A0A8B8DCK1_CRAVI</name>
<dbReference type="KEGG" id="cvn:111125588"/>
<dbReference type="InterPro" id="IPR007110">
    <property type="entry name" value="Ig-like_dom"/>
</dbReference>
<dbReference type="GeneID" id="111125588"/>
<gene>
    <name evidence="3" type="primary">LOC111125588</name>
</gene>
<dbReference type="InterPro" id="IPR013783">
    <property type="entry name" value="Ig-like_fold"/>
</dbReference>
<organism evidence="2 3">
    <name type="scientific">Crassostrea virginica</name>
    <name type="common">Eastern oyster</name>
    <dbReference type="NCBI Taxonomy" id="6565"/>
    <lineage>
        <taxon>Eukaryota</taxon>
        <taxon>Metazoa</taxon>
        <taxon>Spiralia</taxon>
        <taxon>Lophotrochozoa</taxon>
        <taxon>Mollusca</taxon>
        <taxon>Bivalvia</taxon>
        <taxon>Autobranchia</taxon>
        <taxon>Pteriomorphia</taxon>
        <taxon>Ostreida</taxon>
        <taxon>Ostreoidea</taxon>
        <taxon>Ostreidae</taxon>
        <taxon>Crassostrea</taxon>
    </lineage>
</organism>
<sequence length="166" mass="18453">MKANPEKPVIHNDVVIVDENSTCELECEVLAGLPPTNLTWLISTPESSKFEVIENLPAKIVKKGSDCRPRVIQHVQLLVTKENSGSIYRCQVEGTMSDVIKRDLYDEVQVKIPDPVLPSSPAYTFSCEDGDCLSDGPIQDDFKNNANTVLTSWVPSLIFMLICIFL</sequence>
<dbReference type="PROSITE" id="PS50835">
    <property type="entry name" value="IG_LIKE"/>
    <property type="match status" value="1"/>
</dbReference>
<protein>
    <submittedName>
        <fullName evidence="3">Uncharacterized protein LOC111125588</fullName>
    </submittedName>
</protein>
<dbReference type="OrthoDB" id="6159398at2759"/>
<reference evidence="3" key="1">
    <citation type="submission" date="2025-08" db="UniProtKB">
        <authorList>
            <consortium name="RefSeq"/>
        </authorList>
    </citation>
    <scope>IDENTIFICATION</scope>
    <source>
        <tissue evidence="3">Whole sample</tissue>
    </source>
</reference>
<dbReference type="AlphaFoldDB" id="A0A8B8DCK1"/>
<evidence type="ECO:0000313" key="3">
    <source>
        <dbReference type="RefSeq" id="XP_022325259.1"/>
    </source>
</evidence>
<dbReference type="RefSeq" id="XP_022325259.1">
    <property type="nucleotide sequence ID" value="XM_022469551.1"/>
</dbReference>
<evidence type="ECO:0000313" key="2">
    <source>
        <dbReference type="Proteomes" id="UP000694844"/>
    </source>
</evidence>
<dbReference type="Proteomes" id="UP000694844">
    <property type="component" value="Chromosome 3"/>
</dbReference>
<proteinExistence type="predicted"/>
<dbReference type="Gene3D" id="2.60.40.10">
    <property type="entry name" value="Immunoglobulins"/>
    <property type="match status" value="1"/>
</dbReference>
<feature type="domain" description="Ig-like" evidence="1">
    <location>
        <begin position="5"/>
        <end position="101"/>
    </location>
</feature>
<keyword evidence="2" id="KW-1185">Reference proteome</keyword>